<dbReference type="CDD" id="cd00093">
    <property type="entry name" value="HTH_XRE"/>
    <property type="match status" value="1"/>
</dbReference>
<dbReference type="RefSeq" id="WP_180145603.1">
    <property type="nucleotide sequence ID" value="NZ_CAADHO010000012.1"/>
</dbReference>
<proteinExistence type="predicted"/>
<organism evidence="2 3">
    <name type="scientific">Desulfoluna butyratoxydans</name>
    <dbReference type="NCBI Taxonomy" id="231438"/>
    <lineage>
        <taxon>Bacteria</taxon>
        <taxon>Pseudomonadati</taxon>
        <taxon>Thermodesulfobacteriota</taxon>
        <taxon>Desulfobacteria</taxon>
        <taxon>Desulfobacterales</taxon>
        <taxon>Desulfolunaceae</taxon>
        <taxon>Desulfoluna</taxon>
    </lineage>
</organism>
<dbReference type="InterPro" id="IPR010982">
    <property type="entry name" value="Lambda_DNA-bd_dom_sf"/>
</dbReference>
<dbReference type="PROSITE" id="PS50943">
    <property type="entry name" value="HTH_CROC1"/>
    <property type="match status" value="1"/>
</dbReference>
<feature type="domain" description="HTH cro/C1-type" evidence="1">
    <location>
        <begin position="34"/>
        <end position="77"/>
    </location>
</feature>
<keyword evidence="3" id="KW-1185">Reference proteome</keyword>
<evidence type="ECO:0000313" key="3">
    <source>
        <dbReference type="Proteomes" id="UP000507962"/>
    </source>
</evidence>
<dbReference type="SMART" id="SM00530">
    <property type="entry name" value="HTH_XRE"/>
    <property type="match status" value="1"/>
</dbReference>
<evidence type="ECO:0000259" key="1">
    <source>
        <dbReference type="PROSITE" id="PS50943"/>
    </source>
</evidence>
<dbReference type="Gene3D" id="1.10.260.40">
    <property type="entry name" value="lambda repressor-like DNA-binding domains"/>
    <property type="match status" value="1"/>
</dbReference>
<dbReference type="Proteomes" id="UP000507962">
    <property type="component" value="Unassembled WGS sequence"/>
</dbReference>
<gene>
    <name evidence="2" type="ORF">MSL71_45700</name>
</gene>
<protein>
    <submittedName>
        <fullName evidence="2">Lambda repressor-like dna-binding domain</fullName>
    </submittedName>
</protein>
<name>A0A4V6IM05_9BACT</name>
<dbReference type="GO" id="GO:0003677">
    <property type="term" value="F:DNA binding"/>
    <property type="evidence" value="ECO:0007669"/>
    <property type="project" value="UniProtKB-KW"/>
</dbReference>
<dbReference type="EMBL" id="CAADHO010000012">
    <property type="protein sequence ID" value="VFQ46888.1"/>
    <property type="molecule type" value="Genomic_DNA"/>
</dbReference>
<dbReference type="InterPro" id="IPR001387">
    <property type="entry name" value="Cro/C1-type_HTH"/>
</dbReference>
<dbReference type="AlphaFoldDB" id="A0A4V6IM05"/>
<dbReference type="SUPFAM" id="SSF47413">
    <property type="entry name" value="lambda repressor-like DNA-binding domains"/>
    <property type="match status" value="1"/>
</dbReference>
<reference evidence="2 3" key="1">
    <citation type="submission" date="2019-03" db="EMBL/GenBank/DDBJ databases">
        <authorList>
            <person name="Nijsse B."/>
        </authorList>
    </citation>
    <scope>NUCLEOTIDE SEQUENCE [LARGE SCALE GENOMIC DNA]</scope>
    <source>
        <strain evidence="2">Desulfoluna butyratoxydans MSL71</strain>
    </source>
</reference>
<sequence>MLLSAIFVDMNTPIYDKWLNSFKKVLKAQGYGAQSKLAEKVGKTVKHISDIKVERKRASLELQEEIAKALGYTYQELIALDDPVIEKEPFPNYGQVMRLPLEERAWAIARTAAEKYGITGFMSFSGGRDAKEKPELIQRFLNGEFNEEGFYKEACLFFEAMEERIKAEFAKRGF</sequence>
<keyword evidence="2" id="KW-0238">DNA-binding</keyword>
<accession>A0A4V6IM05</accession>
<evidence type="ECO:0000313" key="2">
    <source>
        <dbReference type="EMBL" id="VFQ46888.1"/>
    </source>
</evidence>